<dbReference type="SUPFAM" id="SSF51905">
    <property type="entry name" value="FAD/NAD(P)-binding domain"/>
    <property type="match status" value="1"/>
</dbReference>
<keyword evidence="4" id="KW-0560">Oxidoreductase</keyword>
<evidence type="ECO:0000256" key="1">
    <source>
        <dbReference type="ARBA" id="ARBA00007992"/>
    </source>
</evidence>
<feature type="domain" description="FAD-binding" evidence="7">
    <location>
        <begin position="33"/>
        <end position="361"/>
    </location>
</feature>
<keyword evidence="2" id="KW-0285">Flavoprotein</keyword>
<dbReference type="PANTHER" id="PTHR13789">
    <property type="entry name" value="MONOOXYGENASE"/>
    <property type="match status" value="1"/>
</dbReference>
<dbReference type="PANTHER" id="PTHR13789:SF147">
    <property type="entry name" value="PUTATIVE (AFU_ORTHOLOGUE AFUA_2G01950)-RELATED"/>
    <property type="match status" value="1"/>
</dbReference>
<dbReference type="GO" id="GO:0071949">
    <property type="term" value="F:FAD binding"/>
    <property type="evidence" value="ECO:0007669"/>
    <property type="project" value="InterPro"/>
</dbReference>
<keyword evidence="6" id="KW-1133">Transmembrane helix</keyword>
<keyword evidence="6" id="KW-0472">Membrane</keyword>
<evidence type="ECO:0000256" key="5">
    <source>
        <dbReference type="ARBA" id="ARBA00023033"/>
    </source>
</evidence>
<keyword evidence="3" id="KW-0274">FAD</keyword>
<accession>A0A165N3C8</accession>
<feature type="transmembrane region" description="Helical" evidence="6">
    <location>
        <begin position="28"/>
        <end position="49"/>
    </location>
</feature>
<sequence>MSNFSSPGRTEPVSRAVQASGSAAKAPLAINFIVIGGGIVGLAAAIALVRAGHRVTVVEKGDGKTNTGPGGMRLPPNMTKVLFHWGLKDVLQDAALTSRLLLMANLHTGQILGPQVWNEELLKETRGKYMVMSHADLHKVLYDAASALHAEIRHNANVVDIEPDDGMVKLDSGEVLQADIIIGADGETGLCRRLVLGREECLQSSGLMFFDVQFPGGLTNIDLDSRVEGRLPEATSDNPVDVYVGNGCAATRYPINGGHNFALHYLFNGDFSSGGHYGDPPTATEDLRGLLPSEIDPNLGYYAHNATRATHIAIKAHEDLDNWVHNSGRLVVIGQAAHPLAAGSIQQAAMGVEDAAVLGKLYSHLSIPEQAQDFLYAFQDLRQQRCAEAADGDLSTLRYISADLGPDQEARDSNMLAKYREGRNVLEGDEDSGEVEQWSQVRSIYAYDCEDEADDWWVQWGLLRARANSDGADRSQPTFDAFDWTAATITSIDETTMS</sequence>
<reference evidence="8 9" key="1">
    <citation type="journal article" date="2016" name="Mol. Biol. Evol.">
        <title>Comparative Genomics of Early-Diverging Mushroom-Forming Fungi Provides Insights into the Origins of Lignocellulose Decay Capabilities.</title>
        <authorList>
            <person name="Nagy L.G."/>
            <person name="Riley R."/>
            <person name="Tritt A."/>
            <person name="Adam C."/>
            <person name="Daum C."/>
            <person name="Floudas D."/>
            <person name="Sun H."/>
            <person name="Yadav J.S."/>
            <person name="Pangilinan J."/>
            <person name="Larsson K.H."/>
            <person name="Matsuura K."/>
            <person name="Barry K."/>
            <person name="Labutti K."/>
            <person name="Kuo R."/>
            <person name="Ohm R.A."/>
            <person name="Bhattacharya S.S."/>
            <person name="Shirouzu T."/>
            <person name="Yoshinaga Y."/>
            <person name="Martin F.M."/>
            <person name="Grigoriev I.V."/>
            <person name="Hibbett D.S."/>
        </authorList>
    </citation>
    <scope>NUCLEOTIDE SEQUENCE [LARGE SCALE GENOMIC DNA]</scope>
    <source>
        <strain evidence="8 9">L-15889</strain>
    </source>
</reference>
<dbReference type="Gene3D" id="3.50.50.60">
    <property type="entry name" value="FAD/NAD(P)-binding domain"/>
    <property type="match status" value="1"/>
</dbReference>
<dbReference type="Pfam" id="PF01494">
    <property type="entry name" value="FAD_binding_3"/>
    <property type="match status" value="1"/>
</dbReference>
<dbReference type="InterPro" id="IPR036188">
    <property type="entry name" value="FAD/NAD-bd_sf"/>
</dbReference>
<protein>
    <submittedName>
        <fullName evidence="8">FAD/NAD(P)-binding domain-containing protein</fullName>
    </submittedName>
</protein>
<keyword evidence="6" id="KW-0812">Transmembrane</keyword>
<organism evidence="8 9">
    <name type="scientific">Daedalea quercina L-15889</name>
    <dbReference type="NCBI Taxonomy" id="1314783"/>
    <lineage>
        <taxon>Eukaryota</taxon>
        <taxon>Fungi</taxon>
        <taxon>Dikarya</taxon>
        <taxon>Basidiomycota</taxon>
        <taxon>Agaricomycotina</taxon>
        <taxon>Agaricomycetes</taxon>
        <taxon>Polyporales</taxon>
        <taxon>Fomitopsis</taxon>
    </lineage>
</organism>
<dbReference type="EMBL" id="KV429089">
    <property type="protein sequence ID" value="KZT66461.1"/>
    <property type="molecule type" value="Genomic_DNA"/>
</dbReference>
<keyword evidence="5" id="KW-0503">Monooxygenase</keyword>
<comment type="similarity">
    <text evidence="1">Belongs to the paxM FAD-dependent monooxygenase family.</text>
</comment>
<dbReference type="GO" id="GO:0004497">
    <property type="term" value="F:monooxygenase activity"/>
    <property type="evidence" value="ECO:0007669"/>
    <property type="project" value="UniProtKB-KW"/>
</dbReference>
<dbReference type="STRING" id="1314783.A0A165N3C8"/>
<dbReference type="AlphaFoldDB" id="A0A165N3C8"/>
<evidence type="ECO:0000256" key="2">
    <source>
        <dbReference type="ARBA" id="ARBA00022630"/>
    </source>
</evidence>
<dbReference type="InterPro" id="IPR050493">
    <property type="entry name" value="FAD-dep_Monooxygenase_BioMet"/>
</dbReference>
<dbReference type="Proteomes" id="UP000076727">
    <property type="component" value="Unassembled WGS sequence"/>
</dbReference>
<proteinExistence type="inferred from homology"/>
<name>A0A165N3C8_9APHY</name>
<dbReference type="InterPro" id="IPR002938">
    <property type="entry name" value="FAD-bd"/>
</dbReference>
<evidence type="ECO:0000259" key="7">
    <source>
        <dbReference type="Pfam" id="PF01494"/>
    </source>
</evidence>
<dbReference type="PRINTS" id="PR00420">
    <property type="entry name" value="RNGMNOXGNASE"/>
</dbReference>
<evidence type="ECO:0000256" key="3">
    <source>
        <dbReference type="ARBA" id="ARBA00022827"/>
    </source>
</evidence>
<evidence type="ECO:0000313" key="9">
    <source>
        <dbReference type="Proteomes" id="UP000076727"/>
    </source>
</evidence>
<dbReference type="OrthoDB" id="420606at2759"/>
<keyword evidence="9" id="KW-1185">Reference proteome</keyword>
<gene>
    <name evidence="8" type="ORF">DAEQUDRAFT_730307</name>
</gene>
<evidence type="ECO:0000256" key="4">
    <source>
        <dbReference type="ARBA" id="ARBA00023002"/>
    </source>
</evidence>
<evidence type="ECO:0000313" key="8">
    <source>
        <dbReference type="EMBL" id="KZT66461.1"/>
    </source>
</evidence>
<evidence type="ECO:0000256" key="6">
    <source>
        <dbReference type="SAM" id="Phobius"/>
    </source>
</evidence>